<gene>
    <name evidence="3" type="ORF">C4D60_Mb02t16440</name>
</gene>
<dbReference type="Pfam" id="PF20100">
    <property type="entry name" value="DUF6490"/>
    <property type="match status" value="1"/>
</dbReference>
<evidence type="ECO:0000313" key="4">
    <source>
        <dbReference type="Proteomes" id="UP000317650"/>
    </source>
</evidence>
<dbReference type="InterPro" id="IPR045501">
    <property type="entry name" value="DUF6490"/>
</dbReference>
<organism evidence="3 4">
    <name type="scientific">Musa balbisiana</name>
    <name type="common">Banana</name>
    <dbReference type="NCBI Taxonomy" id="52838"/>
    <lineage>
        <taxon>Eukaryota</taxon>
        <taxon>Viridiplantae</taxon>
        <taxon>Streptophyta</taxon>
        <taxon>Embryophyta</taxon>
        <taxon>Tracheophyta</taxon>
        <taxon>Spermatophyta</taxon>
        <taxon>Magnoliopsida</taxon>
        <taxon>Liliopsida</taxon>
        <taxon>Zingiberales</taxon>
        <taxon>Musaceae</taxon>
        <taxon>Musa</taxon>
    </lineage>
</organism>
<dbReference type="EMBL" id="PYDT01000011">
    <property type="protein sequence ID" value="THU45305.1"/>
    <property type="molecule type" value="Genomic_DNA"/>
</dbReference>
<dbReference type="AlphaFoldDB" id="A0A4S8IB70"/>
<evidence type="ECO:0000256" key="1">
    <source>
        <dbReference type="SAM" id="MobiDB-lite"/>
    </source>
</evidence>
<keyword evidence="4" id="KW-1185">Reference proteome</keyword>
<feature type="region of interest" description="Disordered" evidence="1">
    <location>
        <begin position="119"/>
        <end position="142"/>
    </location>
</feature>
<evidence type="ECO:0000313" key="3">
    <source>
        <dbReference type="EMBL" id="THU45305.1"/>
    </source>
</evidence>
<dbReference type="PANTHER" id="PTHR46610">
    <property type="entry name" value="OS05G0181300 PROTEIN"/>
    <property type="match status" value="1"/>
</dbReference>
<name>A0A4S8IB70_MUSBA</name>
<feature type="transmembrane region" description="Helical" evidence="2">
    <location>
        <begin position="215"/>
        <end position="232"/>
    </location>
</feature>
<keyword evidence="2" id="KW-1133">Transmembrane helix</keyword>
<dbReference type="Proteomes" id="UP000317650">
    <property type="component" value="Chromosome 2"/>
</dbReference>
<dbReference type="PANTHER" id="PTHR46610:SF20">
    <property type="entry name" value="OS05G0181300 PROTEIN"/>
    <property type="match status" value="1"/>
</dbReference>
<proteinExistence type="predicted"/>
<evidence type="ECO:0000256" key="2">
    <source>
        <dbReference type="SAM" id="Phobius"/>
    </source>
</evidence>
<sequence length="289" mass="32111">MLTGKRPTEDMFKDGLSLHKYVEMTPIEDLFMVLDPGLGLLLVENGQQGEQNVVYRDVDRLEVQKCFVSAVNVGLACSKENPRERMQMGDVIKELITCQLLRKSGSFVILTTMDMPVSEKTSGCKPGIQPPSPPQQAESSSPSTQTRVFNWLPTIAFLFLTYNSAESAYRSRHDLPMVAFIVFAYVDLVMLLFCLKQFEKLSPESAPAKREQLKAAVWVLTTALNLAFAWRVAEIMPWLLSVLVWLMSVSVAIGGFYGLFIHQGAKDSVADGHGYSLVKNAELAPGEKV</sequence>
<accession>A0A4S8IB70</accession>
<reference evidence="3 4" key="1">
    <citation type="journal article" date="2019" name="Nat. Plants">
        <title>Genome sequencing of Musa balbisiana reveals subgenome evolution and function divergence in polyploid bananas.</title>
        <authorList>
            <person name="Yao X."/>
        </authorList>
    </citation>
    <scope>NUCLEOTIDE SEQUENCE [LARGE SCALE GENOMIC DNA]</scope>
    <source>
        <strain evidence="4">cv. DH-PKW</strain>
        <tissue evidence="3">Leaves</tissue>
    </source>
</reference>
<dbReference type="Gene3D" id="1.10.510.10">
    <property type="entry name" value="Transferase(Phosphotransferase) domain 1"/>
    <property type="match status" value="1"/>
</dbReference>
<feature type="transmembrane region" description="Helical" evidence="2">
    <location>
        <begin position="148"/>
        <end position="165"/>
    </location>
</feature>
<protein>
    <submittedName>
        <fullName evidence="3">Uncharacterized protein</fullName>
    </submittedName>
</protein>
<comment type="caution">
    <text evidence="3">The sequence shown here is derived from an EMBL/GenBank/DDBJ whole genome shotgun (WGS) entry which is preliminary data.</text>
</comment>
<keyword evidence="2" id="KW-0472">Membrane</keyword>
<keyword evidence="2" id="KW-0812">Transmembrane</keyword>
<feature type="transmembrane region" description="Helical" evidence="2">
    <location>
        <begin position="238"/>
        <end position="260"/>
    </location>
</feature>
<feature type="transmembrane region" description="Helical" evidence="2">
    <location>
        <begin position="177"/>
        <end position="195"/>
    </location>
</feature>